<accession>A0A1G5EAU9</accession>
<keyword evidence="3" id="KW-1185">Reference proteome</keyword>
<dbReference type="STRING" id="549386.SAMN02927923_00938"/>
<dbReference type="AlphaFoldDB" id="A0A1G5EAU9"/>
<dbReference type="InterPro" id="IPR006311">
    <property type="entry name" value="TAT_signal"/>
</dbReference>
<organism evidence="2 3">
    <name type="scientific">Microvirga guangxiensis</name>
    <dbReference type="NCBI Taxonomy" id="549386"/>
    <lineage>
        <taxon>Bacteria</taxon>
        <taxon>Pseudomonadati</taxon>
        <taxon>Pseudomonadota</taxon>
        <taxon>Alphaproteobacteria</taxon>
        <taxon>Hyphomicrobiales</taxon>
        <taxon>Methylobacteriaceae</taxon>
        <taxon>Microvirga</taxon>
    </lineage>
</organism>
<evidence type="ECO:0000313" key="2">
    <source>
        <dbReference type="EMBL" id="SCY24144.1"/>
    </source>
</evidence>
<sequence length="338" mass="36072">MRLFSRRSLLIGGGAITAAGIAGVTGTALAQRPQAFRNATPIRVSAQPISHLSNTDPDRTKFGALFFRSGLILKSDVSAFGGFSGLWRSPRGQEIIALADNSQVLQARVETADGRLSGLSDAVMAPLLMSNGTPTRRTRYYDTESLAISGNTAFVGIERNHAVLRFERGREGALVKGVPIAVPNELKDLPSNGGIEALAVAPQRSTLSGALIGIAEGGQGFILTGSRKGAFEMVRRGGYDVTDLAFLDSGDAIVLERRFSLFGGFGCRLRRVAASAIRPGARVDGEVIYESEASHQMDNMEGVAVHREGSEHVISLISDNNFNTNLQRTLLLEFALAE</sequence>
<evidence type="ECO:0000259" key="1">
    <source>
        <dbReference type="Pfam" id="PF13449"/>
    </source>
</evidence>
<reference evidence="2 3" key="1">
    <citation type="submission" date="2016-10" db="EMBL/GenBank/DDBJ databases">
        <authorList>
            <person name="de Groot N.N."/>
        </authorList>
    </citation>
    <scope>NUCLEOTIDE SEQUENCE [LARGE SCALE GENOMIC DNA]</scope>
    <source>
        <strain evidence="2 3">CGMCC 1.7666</strain>
    </source>
</reference>
<dbReference type="InterPro" id="IPR014567">
    <property type="entry name" value="UCP031900"/>
</dbReference>
<dbReference type="PIRSF" id="PIRSF031900">
    <property type="entry name" value="UCP031900"/>
    <property type="match status" value="1"/>
</dbReference>
<protein>
    <recommendedName>
        <fullName evidence="1">Phytase-like domain-containing protein</fullName>
    </recommendedName>
</protein>
<dbReference type="PROSITE" id="PS51318">
    <property type="entry name" value="TAT"/>
    <property type="match status" value="1"/>
</dbReference>
<gene>
    <name evidence="2" type="ORF">SAMN02927923_00938</name>
</gene>
<dbReference type="Pfam" id="PF13449">
    <property type="entry name" value="Phytase-like"/>
    <property type="match status" value="1"/>
</dbReference>
<feature type="domain" description="Phytase-like" evidence="1">
    <location>
        <begin position="79"/>
        <end position="322"/>
    </location>
</feature>
<dbReference type="RefSeq" id="WP_175493779.1">
    <property type="nucleotide sequence ID" value="NZ_FMVJ01000003.1"/>
</dbReference>
<dbReference type="Proteomes" id="UP000199569">
    <property type="component" value="Unassembled WGS sequence"/>
</dbReference>
<dbReference type="InterPro" id="IPR027372">
    <property type="entry name" value="Phytase-like_dom"/>
</dbReference>
<proteinExistence type="predicted"/>
<evidence type="ECO:0000313" key="3">
    <source>
        <dbReference type="Proteomes" id="UP000199569"/>
    </source>
</evidence>
<dbReference type="EMBL" id="FMVJ01000003">
    <property type="protein sequence ID" value="SCY24144.1"/>
    <property type="molecule type" value="Genomic_DNA"/>
</dbReference>
<name>A0A1G5EAU9_9HYPH</name>